<dbReference type="SUPFAM" id="SSF53850">
    <property type="entry name" value="Periplasmic binding protein-like II"/>
    <property type="match status" value="1"/>
</dbReference>
<evidence type="ECO:0000313" key="3">
    <source>
        <dbReference type="Proteomes" id="UP001212602"/>
    </source>
</evidence>
<name>A0AAE3NCW0_9BURK</name>
<keyword evidence="3" id="KW-1185">Reference proteome</keyword>
<feature type="chain" id="PRO_5042211602" evidence="1">
    <location>
        <begin position="36"/>
        <end position="352"/>
    </location>
</feature>
<keyword evidence="1" id="KW-0732">Signal</keyword>
<proteinExistence type="predicted"/>
<feature type="signal peptide" evidence="1">
    <location>
        <begin position="1"/>
        <end position="35"/>
    </location>
</feature>
<organism evidence="2 3">
    <name type="scientific">Xenophilus arseniciresistens</name>
    <dbReference type="NCBI Taxonomy" id="1283306"/>
    <lineage>
        <taxon>Bacteria</taxon>
        <taxon>Pseudomonadati</taxon>
        <taxon>Pseudomonadota</taxon>
        <taxon>Betaproteobacteria</taxon>
        <taxon>Burkholderiales</taxon>
        <taxon>Comamonadaceae</taxon>
        <taxon>Xenophilus</taxon>
    </lineage>
</organism>
<evidence type="ECO:0000256" key="1">
    <source>
        <dbReference type="SAM" id="SignalP"/>
    </source>
</evidence>
<sequence>MQRLPIPCAPIAAQRRALLLAALAAGLFGMNRAPAQTFEPRRRRVHESGFVRFAALPVGGAVDWRRHWDVLLAALGAALQWPVSGVAVLSQEMLARSIEREQVDVAFLAGPLALEAVVSGRMEVVAQMRAEPLGAPHALLLARRTDMPADLEELLAQPERWRIARGEERSLTGFLIPQTRLMLPRRLPLETGFMDERIGSAQDNLLALANGDVDLCTTGSMHLASFAQQFPQEAARLRVVWQSEPVPRPVVLVRSDAPEPWKAQVRDFFLQVGEPTAPSPWRFALAALHMPQGFGPADNRVLLPVAQLALELGRLRAQGAQWVSEAARQARLERLAQTYARQLRVLHRSKGY</sequence>
<dbReference type="RefSeq" id="WP_271429958.1">
    <property type="nucleotide sequence ID" value="NZ_JAQIPB010000011.1"/>
</dbReference>
<dbReference type="AlphaFoldDB" id="A0AAE3NCW0"/>
<dbReference type="EMBL" id="JAQIPB010000011">
    <property type="protein sequence ID" value="MDA7418749.1"/>
    <property type="molecule type" value="Genomic_DNA"/>
</dbReference>
<protein>
    <submittedName>
        <fullName evidence="2">PhnD/SsuA/transferrin family substrate-binding protein</fullName>
    </submittedName>
</protein>
<dbReference type="Gene3D" id="3.40.190.10">
    <property type="entry name" value="Periplasmic binding protein-like II"/>
    <property type="match status" value="2"/>
</dbReference>
<gene>
    <name evidence="2" type="ORF">PGB34_20440</name>
</gene>
<evidence type="ECO:0000313" key="2">
    <source>
        <dbReference type="EMBL" id="MDA7418749.1"/>
    </source>
</evidence>
<dbReference type="Proteomes" id="UP001212602">
    <property type="component" value="Unassembled WGS sequence"/>
</dbReference>
<accession>A0AAE3NCW0</accession>
<reference evidence="2" key="1">
    <citation type="submission" date="2023-01" db="EMBL/GenBank/DDBJ databases">
        <title>Xenophilus mangrovi sp. nov., isolated from soil of Mangrove nature reserve.</title>
        <authorList>
            <person name="Xu S."/>
            <person name="Liu Z."/>
            <person name="Xu Y."/>
        </authorList>
    </citation>
    <scope>NUCLEOTIDE SEQUENCE</scope>
    <source>
        <strain evidence="2">YW8</strain>
    </source>
</reference>
<dbReference type="Pfam" id="PF12974">
    <property type="entry name" value="Phosphonate-bd"/>
    <property type="match status" value="1"/>
</dbReference>
<comment type="caution">
    <text evidence="2">The sequence shown here is derived from an EMBL/GenBank/DDBJ whole genome shotgun (WGS) entry which is preliminary data.</text>
</comment>